<dbReference type="OrthoDB" id="6981030at2"/>
<gene>
    <name evidence="2" type="ORF">EAH77_11035</name>
</gene>
<feature type="domain" description="DUF4123" evidence="1">
    <location>
        <begin position="27"/>
        <end position="149"/>
    </location>
</feature>
<evidence type="ECO:0000313" key="3">
    <source>
        <dbReference type="Proteomes" id="UP000317663"/>
    </source>
</evidence>
<dbReference type="InterPro" id="IPR025391">
    <property type="entry name" value="DUF4123"/>
</dbReference>
<comment type="caution">
    <text evidence="2">The sequence shown here is derived from an EMBL/GenBank/DDBJ whole genome shotgun (WGS) entry which is preliminary data.</text>
</comment>
<dbReference type="Pfam" id="PF13503">
    <property type="entry name" value="DUF4123"/>
    <property type="match status" value="1"/>
</dbReference>
<dbReference type="Proteomes" id="UP000317663">
    <property type="component" value="Unassembled WGS sequence"/>
</dbReference>
<evidence type="ECO:0000259" key="1">
    <source>
        <dbReference type="Pfam" id="PF13503"/>
    </source>
</evidence>
<accession>A0A502GJC9</accession>
<dbReference type="AlphaFoldDB" id="A0A502GJC9"/>
<dbReference type="RefSeq" id="WP_140472555.1">
    <property type="nucleotide sequence ID" value="NZ_RCZD01000005.1"/>
</dbReference>
<evidence type="ECO:0000313" key="2">
    <source>
        <dbReference type="EMBL" id="TPG61975.1"/>
    </source>
</evidence>
<dbReference type="EMBL" id="RCZD01000005">
    <property type="protein sequence ID" value="TPG61975.1"/>
    <property type="molecule type" value="Genomic_DNA"/>
</dbReference>
<organism evidence="2 3">
    <name type="scientific">Ewingella americana</name>
    <dbReference type="NCBI Taxonomy" id="41202"/>
    <lineage>
        <taxon>Bacteria</taxon>
        <taxon>Pseudomonadati</taxon>
        <taxon>Pseudomonadota</taxon>
        <taxon>Gammaproteobacteria</taxon>
        <taxon>Enterobacterales</taxon>
        <taxon>Yersiniaceae</taxon>
        <taxon>Ewingella</taxon>
    </lineage>
</organism>
<keyword evidence="3" id="KW-1185">Reference proteome</keyword>
<protein>
    <submittedName>
        <fullName evidence="2">DUF4123 domain-containing protein</fullName>
    </submittedName>
</protein>
<proteinExistence type="predicted"/>
<name>A0A502GJC9_9GAMM</name>
<sequence>MKDQHEQWLTQAENLCLRAGQDHIDVLVDQAGWPSPLLEALRHLDPPVSWHSLFEGTPEEALAEQAPLLMRLHWPIWQHKAWLSELMLHFQGTPRLLLAITPLPFEQLTQHLHTLADVQWGEQTGILRFYDTRIFPLLFSHVLTPEQQTAFSHLALLWGWKDRDQKIVWKAGTYAPGNMLPEKPEPLSVEDAQIELLGCITDAQNLMPQFERGSLAREQHFSRCFDVALDASRNGYLGELANYPAVKRITEYTELIQ</sequence>
<reference evidence="2 3" key="1">
    <citation type="journal article" date="2019" name="Environ. Microbiol.">
        <title>Species interactions and distinct microbial communities in high Arctic permafrost affected cryosols are associated with the CH4 and CO2 gas fluxes.</title>
        <authorList>
            <person name="Altshuler I."/>
            <person name="Hamel J."/>
            <person name="Turney S."/>
            <person name="Magnuson E."/>
            <person name="Levesque R."/>
            <person name="Greer C."/>
            <person name="Whyte L.G."/>
        </authorList>
    </citation>
    <scope>NUCLEOTIDE SEQUENCE [LARGE SCALE GENOMIC DNA]</scope>
    <source>
        <strain evidence="2 3">E4</strain>
    </source>
</reference>